<accession>A0A6C0TYK4</accession>
<evidence type="ECO:0000313" key="2">
    <source>
        <dbReference type="Proteomes" id="UP000477680"/>
    </source>
</evidence>
<dbReference type="EMBL" id="CP048711">
    <property type="protein sequence ID" value="QIB64623.1"/>
    <property type="molecule type" value="Genomic_DNA"/>
</dbReference>
<dbReference type="RefSeq" id="WP_163493873.1">
    <property type="nucleotide sequence ID" value="NZ_CP048711.1"/>
</dbReference>
<sequence>MDEADVGNRDRGLIDGAVLAIDERGAMGIAIVVRGAAMARARSMICSAGVIFTAALPQKV</sequence>
<proteinExistence type="predicted"/>
<name>A0A6C0TYK4_9GAMM</name>
<gene>
    <name evidence="1" type="ORF">G3T16_03630</name>
</gene>
<protein>
    <submittedName>
        <fullName evidence="1">Uncharacterized protein</fullName>
    </submittedName>
</protein>
<organism evidence="1 2">
    <name type="scientific">Kineobactrum salinum</name>
    <dbReference type="NCBI Taxonomy" id="2708301"/>
    <lineage>
        <taxon>Bacteria</taxon>
        <taxon>Pseudomonadati</taxon>
        <taxon>Pseudomonadota</taxon>
        <taxon>Gammaproteobacteria</taxon>
        <taxon>Cellvibrionales</taxon>
        <taxon>Halieaceae</taxon>
        <taxon>Kineobactrum</taxon>
    </lineage>
</organism>
<keyword evidence="2" id="KW-1185">Reference proteome</keyword>
<dbReference type="Proteomes" id="UP000477680">
    <property type="component" value="Chromosome"/>
</dbReference>
<dbReference type="AlphaFoldDB" id="A0A6C0TYK4"/>
<reference evidence="1 2" key="1">
    <citation type="submission" date="2020-02" db="EMBL/GenBank/DDBJ databases">
        <title>Genome sequencing for Kineobactrum sp. M2.</title>
        <authorList>
            <person name="Park S.-J."/>
        </authorList>
    </citation>
    <scope>NUCLEOTIDE SEQUENCE [LARGE SCALE GENOMIC DNA]</scope>
    <source>
        <strain evidence="1 2">M2</strain>
    </source>
</reference>
<evidence type="ECO:0000313" key="1">
    <source>
        <dbReference type="EMBL" id="QIB64623.1"/>
    </source>
</evidence>
<dbReference type="KEGG" id="kim:G3T16_03630"/>